<evidence type="ECO:0000259" key="8">
    <source>
        <dbReference type="Pfam" id="PF20684"/>
    </source>
</evidence>
<dbReference type="GO" id="GO:0016020">
    <property type="term" value="C:membrane"/>
    <property type="evidence" value="ECO:0007669"/>
    <property type="project" value="UniProtKB-SubCell"/>
</dbReference>
<dbReference type="OrthoDB" id="5398388at2759"/>
<comment type="similarity">
    <text evidence="5">Belongs to the SAT4 family.</text>
</comment>
<dbReference type="Pfam" id="PF20684">
    <property type="entry name" value="Fung_rhodopsin"/>
    <property type="match status" value="1"/>
</dbReference>
<sequence>MFKLNSTQEGLLAVSIVFPVLAVIAVSLRFGARKVRSTLQVDDWVILLAAVLCIGLGINAIAGVAENAYGRSRKELGPVKAVTLLKVNFADTFLTFAAQTAVKVSVLLFYKRIFITRKFSLCCNLAVFAVIAWGLAMCLTMLFNRNPISANWDPAASPSTTKILISRFLMSHAVLDLFLDIVILLFPLPVIRRLKMSTNRKIGVMGILWLGFFCVVASAVRIYYVYQFLNFDNKSRAASFGPVIANITIWSTIEPACSVIAACLPTFGPLSQKGRSPESLVASIRSALSLRSSSNSLATEKRGKVSQEKDSREDEEARAGWAKHNGAGSTTIESGAHSDVVPKRGEIIMEKSFSSE</sequence>
<feature type="transmembrane region" description="Helical" evidence="7">
    <location>
        <begin position="44"/>
        <end position="69"/>
    </location>
</feature>
<feature type="transmembrane region" description="Helical" evidence="7">
    <location>
        <begin position="163"/>
        <end position="190"/>
    </location>
</feature>
<evidence type="ECO:0000313" key="10">
    <source>
        <dbReference type="Proteomes" id="UP000696280"/>
    </source>
</evidence>
<evidence type="ECO:0000256" key="1">
    <source>
        <dbReference type="ARBA" id="ARBA00004141"/>
    </source>
</evidence>
<dbReference type="EMBL" id="CAJVRL010000045">
    <property type="protein sequence ID" value="CAG8952290.1"/>
    <property type="molecule type" value="Genomic_DNA"/>
</dbReference>
<evidence type="ECO:0000256" key="6">
    <source>
        <dbReference type="SAM" id="MobiDB-lite"/>
    </source>
</evidence>
<evidence type="ECO:0000313" key="9">
    <source>
        <dbReference type="EMBL" id="CAG8952290.1"/>
    </source>
</evidence>
<dbReference type="PANTHER" id="PTHR33048">
    <property type="entry name" value="PTH11-LIKE INTEGRAL MEMBRANE PROTEIN (AFU_ORTHOLOGUE AFUA_5G11245)"/>
    <property type="match status" value="1"/>
</dbReference>
<dbReference type="AlphaFoldDB" id="A0A9N9KUC0"/>
<evidence type="ECO:0000256" key="5">
    <source>
        <dbReference type="ARBA" id="ARBA00038359"/>
    </source>
</evidence>
<evidence type="ECO:0000256" key="7">
    <source>
        <dbReference type="SAM" id="Phobius"/>
    </source>
</evidence>
<feature type="transmembrane region" description="Helical" evidence="7">
    <location>
        <begin position="12"/>
        <end position="32"/>
    </location>
</feature>
<feature type="transmembrane region" description="Helical" evidence="7">
    <location>
        <begin position="89"/>
        <end position="110"/>
    </location>
</feature>
<feature type="transmembrane region" description="Helical" evidence="7">
    <location>
        <begin position="122"/>
        <end position="143"/>
    </location>
</feature>
<dbReference type="InterPro" id="IPR049326">
    <property type="entry name" value="Rhodopsin_dom_fungi"/>
</dbReference>
<evidence type="ECO:0000256" key="4">
    <source>
        <dbReference type="ARBA" id="ARBA00023136"/>
    </source>
</evidence>
<reference evidence="9" key="1">
    <citation type="submission" date="2021-07" db="EMBL/GenBank/DDBJ databases">
        <authorList>
            <person name="Durling M."/>
        </authorList>
    </citation>
    <scope>NUCLEOTIDE SEQUENCE</scope>
</reference>
<keyword evidence="3 7" id="KW-1133">Transmembrane helix</keyword>
<gene>
    <name evidence="9" type="ORF">HYFRA_00001033</name>
</gene>
<comment type="caution">
    <text evidence="9">The sequence shown here is derived from an EMBL/GenBank/DDBJ whole genome shotgun (WGS) entry which is preliminary data.</text>
</comment>
<feature type="transmembrane region" description="Helical" evidence="7">
    <location>
        <begin position="202"/>
        <end position="226"/>
    </location>
</feature>
<protein>
    <recommendedName>
        <fullName evidence="8">Rhodopsin domain-containing protein</fullName>
    </recommendedName>
</protein>
<feature type="compositionally biased region" description="Basic and acidic residues" evidence="6">
    <location>
        <begin position="299"/>
        <end position="318"/>
    </location>
</feature>
<organism evidence="9 10">
    <name type="scientific">Hymenoscyphus fraxineus</name>
    <dbReference type="NCBI Taxonomy" id="746836"/>
    <lineage>
        <taxon>Eukaryota</taxon>
        <taxon>Fungi</taxon>
        <taxon>Dikarya</taxon>
        <taxon>Ascomycota</taxon>
        <taxon>Pezizomycotina</taxon>
        <taxon>Leotiomycetes</taxon>
        <taxon>Helotiales</taxon>
        <taxon>Helotiaceae</taxon>
        <taxon>Hymenoscyphus</taxon>
    </lineage>
</organism>
<comment type="subcellular location">
    <subcellularLocation>
        <location evidence="1">Membrane</location>
        <topology evidence="1">Multi-pass membrane protein</topology>
    </subcellularLocation>
</comment>
<evidence type="ECO:0000256" key="3">
    <source>
        <dbReference type="ARBA" id="ARBA00022989"/>
    </source>
</evidence>
<keyword evidence="10" id="KW-1185">Reference proteome</keyword>
<keyword evidence="4 7" id="KW-0472">Membrane</keyword>
<evidence type="ECO:0000256" key="2">
    <source>
        <dbReference type="ARBA" id="ARBA00022692"/>
    </source>
</evidence>
<proteinExistence type="inferred from homology"/>
<feature type="region of interest" description="Disordered" evidence="6">
    <location>
        <begin position="298"/>
        <end position="344"/>
    </location>
</feature>
<feature type="domain" description="Rhodopsin" evidence="8">
    <location>
        <begin position="28"/>
        <end position="272"/>
    </location>
</feature>
<keyword evidence="2 7" id="KW-0812">Transmembrane</keyword>
<name>A0A9N9KUC0_9HELO</name>
<dbReference type="InterPro" id="IPR052337">
    <property type="entry name" value="SAT4-like"/>
</dbReference>
<accession>A0A9N9KUC0</accession>
<dbReference type="PANTHER" id="PTHR33048:SF18">
    <property type="entry name" value="INTEGRAL MEMBRANE PROTEIN"/>
    <property type="match status" value="1"/>
</dbReference>
<dbReference type="Proteomes" id="UP000696280">
    <property type="component" value="Unassembled WGS sequence"/>
</dbReference>